<dbReference type="InterPro" id="IPR007379">
    <property type="entry name" value="Tim44-like_dom"/>
</dbReference>
<gene>
    <name evidence="10" type="ORF">BCR44DRAFT_1386817</name>
</gene>
<dbReference type="OrthoDB" id="10265990at2759"/>
<keyword evidence="5" id="KW-0496">Mitochondrion</keyword>
<organism evidence="10 11">
    <name type="scientific">Catenaria anguillulae PL171</name>
    <dbReference type="NCBI Taxonomy" id="765915"/>
    <lineage>
        <taxon>Eukaryota</taxon>
        <taxon>Fungi</taxon>
        <taxon>Fungi incertae sedis</taxon>
        <taxon>Blastocladiomycota</taxon>
        <taxon>Blastocladiomycetes</taxon>
        <taxon>Blastocladiales</taxon>
        <taxon>Catenariaceae</taxon>
        <taxon>Catenaria</taxon>
    </lineage>
</organism>
<dbReference type="GO" id="GO:0005743">
    <property type="term" value="C:mitochondrial inner membrane"/>
    <property type="evidence" value="ECO:0007669"/>
    <property type="project" value="UniProtKB-SubCell"/>
</dbReference>
<evidence type="ECO:0000313" key="10">
    <source>
        <dbReference type="EMBL" id="ORZ40124.1"/>
    </source>
</evidence>
<dbReference type="PANTHER" id="PTHR10721:SF1">
    <property type="entry name" value="MITOCHONDRIAL IMPORT INNER MEMBRANE TRANSLOCASE SUBUNIT TIM44"/>
    <property type="match status" value="1"/>
</dbReference>
<evidence type="ECO:0000256" key="2">
    <source>
        <dbReference type="ARBA" id="ARBA00009597"/>
    </source>
</evidence>
<keyword evidence="7" id="KW-0175">Coiled coil</keyword>
<feature type="coiled-coil region" evidence="7">
    <location>
        <begin position="146"/>
        <end position="173"/>
    </location>
</feature>
<protein>
    <recommendedName>
        <fullName evidence="9">Tim44-like domain-containing protein</fullName>
    </recommendedName>
</protein>
<dbReference type="InterPro" id="IPR039544">
    <property type="entry name" value="Tim44-like"/>
</dbReference>
<keyword evidence="11" id="KW-1185">Reference proteome</keyword>
<dbReference type="Pfam" id="PF04280">
    <property type="entry name" value="Tim44"/>
    <property type="match status" value="1"/>
</dbReference>
<evidence type="ECO:0000256" key="1">
    <source>
        <dbReference type="ARBA" id="ARBA00004273"/>
    </source>
</evidence>
<dbReference type="GO" id="GO:0051087">
    <property type="term" value="F:protein-folding chaperone binding"/>
    <property type="evidence" value="ECO:0007669"/>
    <property type="project" value="TreeGrafter"/>
</dbReference>
<evidence type="ECO:0000256" key="7">
    <source>
        <dbReference type="SAM" id="Coils"/>
    </source>
</evidence>
<dbReference type="Proteomes" id="UP000193411">
    <property type="component" value="Unassembled WGS sequence"/>
</dbReference>
<keyword evidence="3" id="KW-0999">Mitochondrion inner membrane</keyword>
<dbReference type="InterPro" id="IPR032710">
    <property type="entry name" value="NTF2-like_dom_sf"/>
</dbReference>
<keyword evidence="4" id="KW-0809">Transit peptide</keyword>
<dbReference type="EMBL" id="MCFL01000004">
    <property type="protein sequence ID" value="ORZ40124.1"/>
    <property type="molecule type" value="Genomic_DNA"/>
</dbReference>
<keyword evidence="6" id="KW-0472">Membrane</keyword>
<name>A0A1Y2I1P1_9FUNG</name>
<reference evidence="10 11" key="1">
    <citation type="submission" date="2016-07" db="EMBL/GenBank/DDBJ databases">
        <title>Pervasive Adenine N6-methylation of Active Genes in Fungi.</title>
        <authorList>
            <consortium name="DOE Joint Genome Institute"/>
            <person name="Mondo S.J."/>
            <person name="Dannebaum R.O."/>
            <person name="Kuo R.C."/>
            <person name="Labutti K."/>
            <person name="Haridas S."/>
            <person name="Kuo A."/>
            <person name="Salamov A."/>
            <person name="Ahrendt S.R."/>
            <person name="Lipzen A."/>
            <person name="Sullivan W."/>
            <person name="Andreopoulos W.B."/>
            <person name="Clum A."/>
            <person name="Lindquist E."/>
            <person name="Daum C."/>
            <person name="Ramamoorthy G.K."/>
            <person name="Gryganskyi A."/>
            <person name="Culley D."/>
            <person name="Magnuson J.K."/>
            <person name="James T.Y."/>
            <person name="O'Malley M.A."/>
            <person name="Stajich J.E."/>
            <person name="Spatafora J.W."/>
            <person name="Visel A."/>
            <person name="Grigoriev I.V."/>
        </authorList>
    </citation>
    <scope>NUCLEOTIDE SEQUENCE [LARGE SCALE GENOMIC DNA]</scope>
    <source>
        <strain evidence="10 11">PL171</strain>
    </source>
</reference>
<dbReference type="AlphaFoldDB" id="A0A1Y2I1P1"/>
<comment type="similarity">
    <text evidence="2">Belongs to the Tim44 family.</text>
</comment>
<dbReference type="PANTHER" id="PTHR10721">
    <property type="entry name" value="MITOCHONDRIAL IMPORT INNER MEMBRANE TRANSLOCASE SUBUNIT TIM44"/>
    <property type="match status" value="1"/>
</dbReference>
<proteinExistence type="inferred from homology"/>
<evidence type="ECO:0000259" key="9">
    <source>
        <dbReference type="SMART" id="SM00978"/>
    </source>
</evidence>
<evidence type="ECO:0000256" key="6">
    <source>
        <dbReference type="ARBA" id="ARBA00023136"/>
    </source>
</evidence>
<evidence type="ECO:0000256" key="8">
    <source>
        <dbReference type="SAM" id="MobiDB-lite"/>
    </source>
</evidence>
<dbReference type="GO" id="GO:0030150">
    <property type="term" value="P:protein import into mitochondrial matrix"/>
    <property type="evidence" value="ECO:0007669"/>
    <property type="project" value="TreeGrafter"/>
</dbReference>
<accession>A0A1Y2I1P1</accession>
<dbReference type="SUPFAM" id="SSF54427">
    <property type="entry name" value="NTF2-like"/>
    <property type="match status" value="1"/>
</dbReference>
<feature type="region of interest" description="Disordered" evidence="8">
    <location>
        <begin position="43"/>
        <end position="73"/>
    </location>
</feature>
<feature type="domain" description="Tim44-like" evidence="9">
    <location>
        <begin position="364"/>
        <end position="516"/>
    </location>
</feature>
<dbReference type="SMART" id="SM00978">
    <property type="entry name" value="Tim44"/>
    <property type="match status" value="1"/>
</dbReference>
<dbReference type="Gene3D" id="3.10.450.240">
    <property type="match status" value="1"/>
</dbReference>
<evidence type="ECO:0000313" key="11">
    <source>
        <dbReference type="Proteomes" id="UP000193411"/>
    </source>
</evidence>
<evidence type="ECO:0000256" key="4">
    <source>
        <dbReference type="ARBA" id="ARBA00022946"/>
    </source>
</evidence>
<comment type="subcellular location">
    <subcellularLocation>
        <location evidence="1">Mitochondrion inner membrane</location>
    </subcellularLocation>
</comment>
<sequence>MNSFPARKSHKHFLRRITQAHLSALIPWPTPCRANSCRRNLHPLAPPSHQHAGYSASHSSLPQPSSNSCKHHHAQTLDYPAAGSSLCAIHLRRPPVRTELNHAHPGLCCSLAFASTWHNGHVSQRRHNSDNVGPGRAFVQAFASSLKRQVEENKQLTQNVKLLAAEANKLSESDSIKKARELAEGGTSATSEAIKKTGKVVGKVAETVTETVSKVAETPVGKAAVSTVKGTAKVAEAAVRPITESERYKQLSEELNTAIQAASIRYGGVTSKHYRDLIKRKRLLDHEMRSKITENTEALGMVLREDSKWKRSWDHFKETSPLAQTMFALQSRVAESDNLVVSWGRWLVESVQDKMGGLFEETETAKTMTLLKQLDPTFNLEEFMREAREFILPEVLEAWLHGDKQELARWCSEASMRVLTAQHDELVKQGLVSDSRLVELKQVDVAAAKVLENNIPVLMLSFTTQEVILYRDRITKEVKIGKEDVIMRCTYVVVLTIEEGNDDPITRGWKVVDQAKHATGSMV</sequence>
<evidence type="ECO:0000256" key="3">
    <source>
        <dbReference type="ARBA" id="ARBA00022792"/>
    </source>
</evidence>
<evidence type="ECO:0000256" key="5">
    <source>
        <dbReference type="ARBA" id="ARBA00023128"/>
    </source>
</evidence>
<feature type="compositionally biased region" description="Low complexity" evidence="8">
    <location>
        <begin position="55"/>
        <end position="68"/>
    </location>
</feature>
<comment type="caution">
    <text evidence="10">The sequence shown here is derived from an EMBL/GenBank/DDBJ whole genome shotgun (WGS) entry which is preliminary data.</text>
</comment>
<dbReference type="STRING" id="765915.A0A1Y2I1P1"/>